<name>A0ACC1RL36_9HYPO</name>
<dbReference type="EMBL" id="JANRMS010002767">
    <property type="protein sequence ID" value="KAJ3521031.1"/>
    <property type="molecule type" value="Genomic_DNA"/>
</dbReference>
<keyword evidence="2" id="KW-1185">Reference proteome</keyword>
<organism evidence="1 2">
    <name type="scientific">Fusarium decemcellulare</name>
    <dbReference type="NCBI Taxonomy" id="57161"/>
    <lineage>
        <taxon>Eukaryota</taxon>
        <taxon>Fungi</taxon>
        <taxon>Dikarya</taxon>
        <taxon>Ascomycota</taxon>
        <taxon>Pezizomycotina</taxon>
        <taxon>Sordariomycetes</taxon>
        <taxon>Hypocreomycetidae</taxon>
        <taxon>Hypocreales</taxon>
        <taxon>Nectriaceae</taxon>
        <taxon>Fusarium</taxon>
        <taxon>Fusarium decemcellulare species complex</taxon>
    </lineage>
</organism>
<evidence type="ECO:0000313" key="1">
    <source>
        <dbReference type="EMBL" id="KAJ3521031.1"/>
    </source>
</evidence>
<accession>A0ACC1RL36</accession>
<proteinExistence type="predicted"/>
<comment type="caution">
    <text evidence="1">The sequence shown here is derived from an EMBL/GenBank/DDBJ whole genome shotgun (WGS) entry which is preliminary data.</text>
</comment>
<dbReference type="Proteomes" id="UP001148629">
    <property type="component" value="Unassembled WGS sequence"/>
</dbReference>
<reference evidence="1" key="1">
    <citation type="submission" date="2022-08" db="EMBL/GenBank/DDBJ databases">
        <title>Genome Sequence of Fusarium decemcellulare.</title>
        <authorList>
            <person name="Buettner E."/>
        </authorList>
    </citation>
    <scope>NUCLEOTIDE SEQUENCE</scope>
    <source>
        <strain evidence="1">Babe19</strain>
    </source>
</reference>
<gene>
    <name evidence="1" type="ORF">NM208_g13472</name>
</gene>
<protein>
    <submittedName>
        <fullName evidence="1">Uncharacterized protein</fullName>
    </submittedName>
</protein>
<sequence length="143" mass="15421">MHFFQTIILAASAVVAAPATDASESVSMSKRANNICGGGACAIAWETKYCGGDNIYLAHHIVPDCTQTCIKVTDRMIQSVQAFGTGNTGTACYIYSDFDCKDEIGRTGLAYTDQWCVTNHRDLVNNPDETSKAIGSWKCTYGC</sequence>
<evidence type="ECO:0000313" key="2">
    <source>
        <dbReference type="Proteomes" id="UP001148629"/>
    </source>
</evidence>